<feature type="compositionally biased region" description="Basic and acidic residues" evidence="1">
    <location>
        <begin position="659"/>
        <end position="668"/>
    </location>
</feature>
<dbReference type="EMBL" id="LSRX01000505">
    <property type="protein sequence ID" value="OLP95373.1"/>
    <property type="molecule type" value="Genomic_DNA"/>
</dbReference>
<organism evidence="3 4">
    <name type="scientific">Symbiodinium microadriaticum</name>
    <name type="common">Dinoflagellate</name>
    <name type="synonym">Zooxanthella microadriatica</name>
    <dbReference type="NCBI Taxonomy" id="2951"/>
    <lineage>
        <taxon>Eukaryota</taxon>
        <taxon>Sar</taxon>
        <taxon>Alveolata</taxon>
        <taxon>Dinophyceae</taxon>
        <taxon>Suessiales</taxon>
        <taxon>Symbiodiniaceae</taxon>
        <taxon>Symbiodinium</taxon>
    </lineage>
</organism>
<sequence length="1544" mass="168154">MKTGEPLSVAKKALEFERTPDVRKLGTDDSLENQTPADVKYVRQLLVEGGESKDDLEGGEDEFQTALTADLEKLSMQLDFEETLKDTQLDPKLSESDQAMEPIPAESSKEAQQEAPNPAESSDQAQQKEAPKPTESSDQVQQKEASKPTESSDQVQQKEASKPTESSDQVQQKEASKPAEPSDPSTGTQSEAAELEAKLKMLLKFVQQPASSSSSDVPQVGVQAVHEMLKRPGTLDFEALCKVLTPAADSGAAASDTGDMPPPSFIPVKRETMPPAVIAKALSDAALQGSEAHRPTATPTEENQQAAAPPVPSDSDQELAEQERLKKKAQRGRFDRSVTSRVDRTKIKALFDDWASHGENWGETEVYAERQAKLLSKQQESCKWLTRKELMAKYDGDSDKVDGLCKNKESSGEVRFHPDFPFDEEMKLYRCWDSAVDVDEASNTRSFNLRQHGAGPEGGFGSALNVQNNIPGADAGAGGVAKGKGKGKSKNKGKNKQDNNQNPAPAAKVKTPEQIAKAAIVQANANLLEISGFGHKLAQERQKLEVAIARGVEGNALKALGEAVVAANEQFKTVKNLPITYLANLGAVWLDTWKTSLLREFPERSESDFYEVVRKEERASHEGGGSSRKRFRPVIKESRKSINQFMGLGPSDSDGSAGAKDEGEGEATKEDEEKDKSKSKKKQRKSGSSAAKAKPAEKKEDDDENKNNTGGESEPATEESDHEENDGSDKRSLPTSPEAWSVASFYERNVVKIDEYFKSLRRTLGYSETGLSMLPNQEIVRATKSVTVRRSNQEVERAQVMSVHGVAQCNAGNCRMNVEPHPATFGSKVALGLGVESVTSSMIKDVSSRYRAGSFPPPGQLITPVSNAETDNLSKQVLSQLSAGSALMNYTHVALRVFINYFNIEWARDRQANMGDVGYGVGGAYAGNPNGTLGSDQQELSYMLEFSATASAGTSLLLRIPRDNYHQTAAVIGLLLSSAPSYEIGALAAGQNQPFVADYRLGQMDFTVIVRNLSTSPQVYTSWITQNPVMSLPDVTAVRRAMGIIFGQIPDPEAVRAGVFMAMNIVCRIPTDGQAADFDANHVPVMPGGGILDTCAPQSSTITMIGNAFYDTRLSCNQCAKVADSMLSLMTDRGIIALMALDVTAMVVTSRSLTLRAFGAGFNILAPNAAINDVYNVLPPVDVRWRCTDIVALDENAISDYGAAVVKGISDVFGLNLPRSVQVMLSRLGTWNQGMRVPMNNYDVSFTPPPVILIQTGANFTYTMVYIATVIPPSFRPDFVLDFEPPMMSDGIMLCMMCILLWCLYLCQEMRAVLFSLEAVSQLPKGPTTIFIRGGFRTIGYGRFAAYCVMRSLRLCIAVGLLYAGVQWLSATISITELILNAVALSAVLQIDEICIQDLDAIKVKYSKFRSQTESMLLLGLIIGLLLWPYLWNVGPLGEKMLEVKRAYCAGNQNFVVGFNSDQGVTVGLVTVPYVEEQSKLSVSEIAVADFKDLPSDAISNYIYFQRATTGIFTVKPFQKERAIGAPRLISPRLYSGVQRLSEF</sequence>
<keyword evidence="4" id="KW-1185">Reference proteome</keyword>
<comment type="caution">
    <text evidence="3">The sequence shown here is derived from an EMBL/GenBank/DDBJ whole genome shotgun (WGS) entry which is preliminary data.</text>
</comment>
<feature type="region of interest" description="Disordered" evidence="1">
    <location>
        <begin position="644"/>
        <end position="737"/>
    </location>
</feature>
<feature type="transmembrane region" description="Helical" evidence="2">
    <location>
        <begin position="1344"/>
        <end position="1366"/>
    </location>
</feature>
<name>A0A1Q9DJM4_SYMMI</name>
<feature type="compositionally biased region" description="Polar residues" evidence="1">
    <location>
        <begin position="297"/>
        <end position="306"/>
    </location>
</feature>
<feature type="transmembrane region" description="Helical" evidence="2">
    <location>
        <begin position="1416"/>
        <end position="1432"/>
    </location>
</feature>
<feature type="region of interest" description="Disordered" evidence="1">
    <location>
        <begin position="448"/>
        <end position="467"/>
    </location>
</feature>
<feature type="region of interest" description="Disordered" evidence="1">
    <location>
        <begin position="615"/>
        <end position="634"/>
    </location>
</feature>
<keyword evidence="2" id="KW-0812">Transmembrane</keyword>
<accession>A0A1Q9DJM4</accession>
<feature type="region of interest" description="Disordered" evidence="1">
    <location>
        <begin position="286"/>
        <end position="338"/>
    </location>
</feature>
<reference evidence="3 4" key="1">
    <citation type="submission" date="2016-02" db="EMBL/GenBank/DDBJ databases">
        <title>Genome analysis of coral dinoflagellate symbionts highlights evolutionary adaptations to a symbiotic lifestyle.</title>
        <authorList>
            <person name="Aranda M."/>
            <person name="Li Y."/>
            <person name="Liew Y.J."/>
            <person name="Baumgarten S."/>
            <person name="Simakov O."/>
            <person name="Wilson M."/>
            <person name="Piel J."/>
            <person name="Ashoor H."/>
            <person name="Bougouffa S."/>
            <person name="Bajic V.B."/>
            <person name="Ryu T."/>
            <person name="Ravasi T."/>
            <person name="Bayer T."/>
            <person name="Micklem G."/>
            <person name="Kim H."/>
            <person name="Bhak J."/>
            <person name="Lajeunesse T.C."/>
            <person name="Voolstra C.R."/>
        </authorList>
    </citation>
    <scope>NUCLEOTIDE SEQUENCE [LARGE SCALE GENOMIC DNA]</scope>
    <source>
        <strain evidence="3 4">CCMP2467</strain>
    </source>
</reference>
<feature type="compositionally biased region" description="Polar residues" evidence="1">
    <location>
        <begin position="134"/>
        <end position="173"/>
    </location>
</feature>
<evidence type="ECO:0000313" key="4">
    <source>
        <dbReference type="Proteomes" id="UP000186817"/>
    </source>
</evidence>
<protein>
    <submittedName>
        <fullName evidence="3">Uncharacterized protein</fullName>
    </submittedName>
</protein>
<feature type="compositionally biased region" description="Basic and acidic residues" evidence="1">
    <location>
        <begin position="82"/>
        <end position="95"/>
    </location>
</feature>
<dbReference type="Proteomes" id="UP000186817">
    <property type="component" value="Unassembled WGS sequence"/>
</dbReference>
<gene>
    <name evidence="3" type="ORF">AK812_SmicGene22515</name>
</gene>
<dbReference type="OrthoDB" id="10423421at2759"/>
<evidence type="ECO:0000256" key="2">
    <source>
        <dbReference type="SAM" id="Phobius"/>
    </source>
</evidence>
<feature type="compositionally biased region" description="Acidic residues" evidence="1">
    <location>
        <begin position="715"/>
        <end position="724"/>
    </location>
</feature>
<feature type="compositionally biased region" description="Low complexity" evidence="1">
    <location>
        <begin position="249"/>
        <end position="259"/>
    </location>
</feature>
<proteinExistence type="predicted"/>
<feature type="region of interest" description="Disordered" evidence="1">
    <location>
        <begin position="249"/>
        <end position="269"/>
    </location>
</feature>
<feature type="region of interest" description="Disordered" evidence="1">
    <location>
        <begin position="475"/>
        <end position="511"/>
    </location>
</feature>
<keyword evidence="2" id="KW-1133">Transmembrane helix</keyword>
<feature type="region of interest" description="Disordered" evidence="1">
    <location>
        <begin position="82"/>
        <end position="194"/>
    </location>
</feature>
<keyword evidence="2" id="KW-0472">Membrane</keyword>
<feature type="compositionally biased region" description="Basic residues" evidence="1">
    <location>
        <begin position="483"/>
        <end position="494"/>
    </location>
</feature>
<evidence type="ECO:0000256" key="1">
    <source>
        <dbReference type="SAM" id="MobiDB-lite"/>
    </source>
</evidence>
<feature type="transmembrane region" description="Helical" evidence="2">
    <location>
        <begin position="1287"/>
        <end position="1307"/>
    </location>
</feature>
<evidence type="ECO:0000313" key="3">
    <source>
        <dbReference type="EMBL" id="OLP95373.1"/>
    </source>
</evidence>